<dbReference type="EMBL" id="JACHGN010000001">
    <property type="protein sequence ID" value="MBB5130840.1"/>
    <property type="molecule type" value="Genomic_DNA"/>
</dbReference>
<reference evidence="2 3" key="1">
    <citation type="submission" date="2020-08" db="EMBL/GenBank/DDBJ databases">
        <title>Genomic Encyclopedia of Type Strains, Phase IV (KMG-IV): sequencing the most valuable type-strain genomes for metagenomic binning, comparative biology and taxonomic classification.</title>
        <authorList>
            <person name="Goeker M."/>
        </authorList>
    </citation>
    <scope>NUCLEOTIDE SEQUENCE [LARGE SCALE GENOMIC DNA]</scope>
    <source>
        <strain evidence="2 3">DSM 45615</strain>
    </source>
</reference>
<organism evidence="2 3">
    <name type="scientific">Thermocatellispora tengchongensis</name>
    <dbReference type="NCBI Taxonomy" id="1073253"/>
    <lineage>
        <taxon>Bacteria</taxon>
        <taxon>Bacillati</taxon>
        <taxon>Actinomycetota</taxon>
        <taxon>Actinomycetes</taxon>
        <taxon>Streptosporangiales</taxon>
        <taxon>Streptosporangiaceae</taxon>
        <taxon>Thermocatellispora</taxon>
    </lineage>
</organism>
<evidence type="ECO:0000256" key="1">
    <source>
        <dbReference type="SAM" id="MobiDB-lite"/>
    </source>
</evidence>
<accession>A0A840P075</accession>
<comment type="caution">
    <text evidence="2">The sequence shown here is derived from an EMBL/GenBank/DDBJ whole genome shotgun (WGS) entry which is preliminary data.</text>
</comment>
<evidence type="ECO:0000313" key="3">
    <source>
        <dbReference type="Proteomes" id="UP000578449"/>
    </source>
</evidence>
<gene>
    <name evidence="2" type="ORF">HNP84_000528</name>
</gene>
<sequence>MRDRVASAVAADQRASLVTLPESRAGQEVPHERWPPGSRSGRGRGETVVADIADQSSTGQIPAGKLAMSASSRARRRQWWFFRRRDRRTGGVQHGQQHQGLGAGLPQVLGAQPGMDLLGPDLQVVDPAVALEGGADLRPSQPEGCDEGPGDACGIV</sequence>
<dbReference type="Proteomes" id="UP000578449">
    <property type="component" value="Unassembled WGS sequence"/>
</dbReference>
<dbReference type="RefSeq" id="WP_185047660.1">
    <property type="nucleotide sequence ID" value="NZ_BAABIX010000013.1"/>
</dbReference>
<protein>
    <submittedName>
        <fullName evidence="2">Uncharacterized protein</fullName>
    </submittedName>
</protein>
<feature type="region of interest" description="Disordered" evidence="1">
    <location>
        <begin position="88"/>
        <end position="107"/>
    </location>
</feature>
<feature type="region of interest" description="Disordered" evidence="1">
    <location>
        <begin position="17"/>
        <end position="44"/>
    </location>
</feature>
<dbReference type="AlphaFoldDB" id="A0A840P075"/>
<feature type="region of interest" description="Disordered" evidence="1">
    <location>
        <begin position="134"/>
        <end position="156"/>
    </location>
</feature>
<evidence type="ECO:0000313" key="2">
    <source>
        <dbReference type="EMBL" id="MBB5130840.1"/>
    </source>
</evidence>
<name>A0A840P075_9ACTN</name>
<proteinExistence type="predicted"/>
<feature type="compositionally biased region" description="Low complexity" evidence="1">
    <location>
        <begin position="90"/>
        <end position="107"/>
    </location>
</feature>
<keyword evidence="3" id="KW-1185">Reference proteome</keyword>